<reference evidence="2" key="1">
    <citation type="submission" date="2016-11" db="EMBL/GenBank/DDBJ databases">
        <authorList>
            <person name="Varghese N."/>
            <person name="Submissions S."/>
        </authorList>
    </citation>
    <scope>NUCLEOTIDE SEQUENCE [LARGE SCALE GENOMIC DNA]</scope>
    <source>
        <strain evidence="2">DSM 21264</strain>
    </source>
</reference>
<gene>
    <name evidence="1" type="ORF">SAMN02745781_00535</name>
</gene>
<organism evidence="1 2">
    <name type="scientific">Vibrio gazogenes DSM 21264 = NBRC 103151</name>
    <dbReference type="NCBI Taxonomy" id="1123492"/>
    <lineage>
        <taxon>Bacteria</taxon>
        <taxon>Pseudomonadati</taxon>
        <taxon>Pseudomonadota</taxon>
        <taxon>Gammaproteobacteria</taxon>
        <taxon>Vibrionales</taxon>
        <taxon>Vibrionaceae</taxon>
        <taxon>Vibrio</taxon>
    </lineage>
</organism>
<dbReference type="Proteomes" id="UP000184159">
    <property type="component" value="Unassembled WGS sequence"/>
</dbReference>
<name>A0A1M4UQJ6_VIBGA</name>
<accession>A0A1M4UQJ6</accession>
<evidence type="ECO:0000313" key="2">
    <source>
        <dbReference type="Proteomes" id="UP000184159"/>
    </source>
</evidence>
<keyword evidence="2" id="KW-1185">Reference proteome</keyword>
<dbReference type="AlphaFoldDB" id="A0A1M4UQJ6"/>
<dbReference type="EMBL" id="FQUH01000002">
    <property type="protein sequence ID" value="SHE59022.1"/>
    <property type="molecule type" value="Genomic_DNA"/>
</dbReference>
<protein>
    <submittedName>
        <fullName evidence="1">Uncharacterized protein</fullName>
    </submittedName>
</protein>
<sequence length="68" mass="7813">MLGQVYRHTLGSSCEWVSNDLVSLSQQECLKLCTELEKKPRLWVGSTEQLNLAKQQLKKQRMLGIHIS</sequence>
<proteinExistence type="predicted"/>
<evidence type="ECO:0000313" key="1">
    <source>
        <dbReference type="EMBL" id="SHE59022.1"/>
    </source>
</evidence>
<dbReference type="RefSeq" id="WP_072955262.1">
    <property type="nucleotide sequence ID" value="NZ_FQUH01000002.1"/>
</dbReference>